<dbReference type="AlphaFoldDB" id="A0AAD6Y0B9"/>
<feature type="region of interest" description="Disordered" evidence="1">
    <location>
        <begin position="22"/>
        <end position="43"/>
    </location>
</feature>
<proteinExistence type="predicted"/>
<gene>
    <name evidence="2" type="ORF">GGX14DRAFT_575824</name>
</gene>
<keyword evidence="3" id="KW-1185">Reference proteome</keyword>
<comment type="caution">
    <text evidence="2">The sequence shown here is derived from an EMBL/GenBank/DDBJ whole genome shotgun (WGS) entry which is preliminary data.</text>
</comment>
<evidence type="ECO:0000256" key="1">
    <source>
        <dbReference type="SAM" id="MobiDB-lite"/>
    </source>
</evidence>
<reference evidence="2" key="1">
    <citation type="submission" date="2023-03" db="EMBL/GenBank/DDBJ databases">
        <title>Massive genome expansion in bonnet fungi (Mycena s.s.) driven by repeated elements and novel gene families across ecological guilds.</title>
        <authorList>
            <consortium name="Lawrence Berkeley National Laboratory"/>
            <person name="Harder C.B."/>
            <person name="Miyauchi S."/>
            <person name="Viragh M."/>
            <person name="Kuo A."/>
            <person name="Thoen E."/>
            <person name="Andreopoulos B."/>
            <person name="Lu D."/>
            <person name="Skrede I."/>
            <person name="Drula E."/>
            <person name="Henrissat B."/>
            <person name="Morin E."/>
            <person name="Kohler A."/>
            <person name="Barry K."/>
            <person name="LaButti K."/>
            <person name="Morin E."/>
            <person name="Salamov A."/>
            <person name="Lipzen A."/>
            <person name="Mereny Z."/>
            <person name="Hegedus B."/>
            <person name="Baldrian P."/>
            <person name="Stursova M."/>
            <person name="Weitz H."/>
            <person name="Taylor A."/>
            <person name="Grigoriev I.V."/>
            <person name="Nagy L.G."/>
            <person name="Martin F."/>
            <person name="Kauserud H."/>
        </authorList>
    </citation>
    <scope>NUCLEOTIDE SEQUENCE</scope>
    <source>
        <strain evidence="2">9144</strain>
    </source>
</reference>
<accession>A0AAD6Y0B9</accession>
<dbReference type="Proteomes" id="UP001219525">
    <property type="component" value="Unassembled WGS sequence"/>
</dbReference>
<dbReference type="EMBL" id="JARJCW010000093">
    <property type="protein sequence ID" value="KAJ7195052.1"/>
    <property type="molecule type" value="Genomic_DNA"/>
</dbReference>
<evidence type="ECO:0000313" key="3">
    <source>
        <dbReference type="Proteomes" id="UP001219525"/>
    </source>
</evidence>
<evidence type="ECO:0000313" key="2">
    <source>
        <dbReference type="EMBL" id="KAJ7195052.1"/>
    </source>
</evidence>
<name>A0AAD6Y0B9_9AGAR</name>
<organism evidence="2 3">
    <name type="scientific">Mycena pura</name>
    <dbReference type="NCBI Taxonomy" id="153505"/>
    <lineage>
        <taxon>Eukaryota</taxon>
        <taxon>Fungi</taxon>
        <taxon>Dikarya</taxon>
        <taxon>Basidiomycota</taxon>
        <taxon>Agaricomycotina</taxon>
        <taxon>Agaricomycetes</taxon>
        <taxon>Agaricomycetidae</taxon>
        <taxon>Agaricales</taxon>
        <taxon>Marasmiineae</taxon>
        <taxon>Mycenaceae</taxon>
        <taxon>Mycena</taxon>
    </lineage>
</organism>
<sequence>MAMVAMSIRCFDPPYRVTHRSSFGAPRARPRFRRRGRPPSLSAHQAVQRALTDGASRGKSCGPPLVTFHAAEHAAAKLRDVGVCASVHVAALAVASDLRAAARASGLGQEKVNMIEKQWEKRVCAEPRDDMWATHGAKNAERVGEVSVTILGNMKHGWRHKHKRIRAASTPVVTMDGNGPNGVATRGPHAASAMCVELAF</sequence>
<protein>
    <submittedName>
        <fullName evidence="2">Uncharacterized protein</fullName>
    </submittedName>
</protein>
<feature type="compositionally biased region" description="Basic residues" evidence="1">
    <location>
        <begin position="28"/>
        <end position="37"/>
    </location>
</feature>